<reference evidence="5" key="1">
    <citation type="submission" date="2022-12" db="EMBL/GenBank/DDBJ databases">
        <authorList>
            <person name="Brejova B."/>
        </authorList>
    </citation>
    <scope>NUCLEOTIDE SEQUENCE</scope>
</reference>
<keyword evidence="6" id="KW-1185">Reference proteome</keyword>
<dbReference type="PANTHER" id="PTHR24067">
    <property type="entry name" value="UBIQUITIN-CONJUGATING ENZYME E2"/>
    <property type="match status" value="1"/>
</dbReference>
<evidence type="ECO:0000313" key="5">
    <source>
        <dbReference type="EMBL" id="CAI5759685.1"/>
    </source>
</evidence>
<dbReference type="EMBL" id="CANTUO010000005">
    <property type="protein sequence ID" value="CAI5759685.1"/>
    <property type="molecule type" value="Genomic_DNA"/>
</dbReference>
<dbReference type="Pfam" id="PF00179">
    <property type="entry name" value="UQ_con"/>
    <property type="match status" value="1"/>
</dbReference>
<dbReference type="InterPro" id="IPR050113">
    <property type="entry name" value="Ub_conjugating_enzyme"/>
</dbReference>
<evidence type="ECO:0000313" key="6">
    <source>
        <dbReference type="Proteomes" id="UP001152885"/>
    </source>
</evidence>
<evidence type="ECO:0000256" key="3">
    <source>
        <dbReference type="ARBA" id="ARBA00022840"/>
    </source>
</evidence>
<sequence>MAERRLFKEYSQYQKQPPQLNNSQIISLKPLNPDSNIFQWEATIAKPTKSDSEYYYGGQWKLSINVNENYPREPPSIKFITPIIHPNINSNTGEICLDILKENWSPAWNLENLVVAILMLLDQPEPDSPLNLDAANLYRYDVVGFESLVQFYIWKNNNFFNVNVTPTSVDKSNKLIRDISGIKRILV</sequence>
<dbReference type="OrthoDB" id="9973183at2759"/>
<dbReference type="Proteomes" id="UP001152885">
    <property type="component" value="Unassembled WGS sequence"/>
</dbReference>
<dbReference type="SMART" id="SM00212">
    <property type="entry name" value="UBCc"/>
    <property type="match status" value="1"/>
</dbReference>
<name>A0A9W4U010_9ASCO</name>
<gene>
    <name evidence="5" type="ORF">CANVERA_P4196</name>
</gene>
<keyword evidence="3" id="KW-0067">ATP-binding</keyword>
<dbReference type="InterPro" id="IPR000608">
    <property type="entry name" value="UBC"/>
</dbReference>
<dbReference type="AlphaFoldDB" id="A0A9W4U010"/>
<keyword evidence="1" id="KW-0547">Nucleotide-binding</keyword>
<keyword evidence="2" id="KW-0833">Ubl conjugation pathway</keyword>
<feature type="domain" description="UBC core" evidence="4">
    <location>
        <begin position="1"/>
        <end position="158"/>
    </location>
</feature>
<dbReference type="PROSITE" id="PS50127">
    <property type="entry name" value="UBC_2"/>
    <property type="match status" value="1"/>
</dbReference>
<dbReference type="GO" id="GO:0005524">
    <property type="term" value="F:ATP binding"/>
    <property type="evidence" value="ECO:0007669"/>
    <property type="project" value="UniProtKB-KW"/>
</dbReference>
<dbReference type="SUPFAM" id="SSF54495">
    <property type="entry name" value="UBC-like"/>
    <property type="match status" value="1"/>
</dbReference>
<evidence type="ECO:0000259" key="4">
    <source>
        <dbReference type="PROSITE" id="PS50127"/>
    </source>
</evidence>
<evidence type="ECO:0000256" key="1">
    <source>
        <dbReference type="ARBA" id="ARBA00022741"/>
    </source>
</evidence>
<proteinExistence type="predicted"/>
<protein>
    <recommendedName>
        <fullName evidence="4">UBC core domain-containing protein</fullName>
    </recommendedName>
</protein>
<accession>A0A9W4U010</accession>
<comment type="caution">
    <text evidence="5">The sequence shown here is derived from an EMBL/GenBank/DDBJ whole genome shotgun (WGS) entry which is preliminary data.</text>
</comment>
<organism evidence="5 6">
    <name type="scientific">Candida verbasci</name>
    <dbReference type="NCBI Taxonomy" id="1227364"/>
    <lineage>
        <taxon>Eukaryota</taxon>
        <taxon>Fungi</taxon>
        <taxon>Dikarya</taxon>
        <taxon>Ascomycota</taxon>
        <taxon>Saccharomycotina</taxon>
        <taxon>Pichiomycetes</taxon>
        <taxon>Debaryomycetaceae</taxon>
        <taxon>Candida/Lodderomyces clade</taxon>
        <taxon>Candida</taxon>
    </lineage>
</organism>
<evidence type="ECO:0000256" key="2">
    <source>
        <dbReference type="ARBA" id="ARBA00022786"/>
    </source>
</evidence>
<dbReference type="Gene3D" id="3.10.110.10">
    <property type="entry name" value="Ubiquitin Conjugating Enzyme"/>
    <property type="match status" value="1"/>
</dbReference>
<dbReference type="InterPro" id="IPR016135">
    <property type="entry name" value="UBQ-conjugating_enzyme/RWD"/>
</dbReference>
<dbReference type="CDD" id="cd23812">
    <property type="entry name" value="UBCc_ScPEX4-like"/>
    <property type="match status" value="1"/>
</dbReference>